<protein>
    <submittedName>
        <fullName evidence="2">Uncharacterized protein</fullName>
    </submittedName>
</protein>
<feature type="compositionally biased region" description="Low complexity" evidence="1">
    <location>
        <begin position="207"/>
        <end position="220"/>
    </location>
</feature>
<keyword evidence="3" id="KW-1185">Reference proteome</keyword>
<feature type="region of interest" description="Disordered" evidence="1">
    <location>
        <begin position="176"/>
        <end position="244"/>
    </location>
</feature>
<organism evidence="2 3">
    <name type="scientific">Thermaerobacter subterraneus DSM 13965</name>
    <dbReference type="NCBI Taxonomy" id="867903"/>
    <lineage>
        <taxon>Bacteria</taxon>
        <taxon>Bacillati</taxon>
        <taxon>Bacillota</taxon>
        <taxon>Clostridia</taxon>
        <taxon>Eubacteriales</taxon>
        <taxon>Clostridiales Family XVII. Incertae Sedis</taxon>
        <taxon>Thermaerobacter</taxon>
    </lineage>
</organism>
<dbReference type="AlphaFoldDB" id="K6PLB6"/>
<evidence type="ECO:0000313" key="2">
    <source>
        <dbReference type="EMBL" id="EKP93657.1"/>
    </source>
</evidence>
<name>K6PLB6_9FIRM</name>
<feature type="compositionally biased region" description="Low complexity" evidence="1">
    <location>
        <begin position="177"/>
        <end position="189"/>
    </location>
</feature>
<reference evidence="2" key="1">
    <citation type="submission" date="2010-10" db="EMBL/GenBank/DDBJ databases">
        <authorList>
            <consortium name="US DOE Joint Genome Institute (JGI-PGF)"/>
            <person name="Lucas S."/>
            <person name="Copeland A."/>
            <person name="Lapidus A."/>
            <person name="Bruce D."/>
            <person name="Goodwin L."/>
            <person name="Pitluck S."/>
            <person name="Kyrpides N."/>
            <person name="Mavromatis K."/>
            <person name="Detter J.C."/>
            <person name="Han C."/>
            <person name="Land M."/>
            <person name="Hauser L."/>
            <person name="Markowitz V."/>
            <person name="Cheng J.-F."/>
            <person name="Hugenholtz P."/>
            <person name="Woyke T."/>
            <person name="Wu D."/>
            <person name="Pukall R."/>
            <person name="Wahrenburg C."/>
            <person name="Brambilla E."/>
            <person name="Klenk H.-P."/>
            <person name="Eisen J.A."/>
        </authorList>
    </citation>
    <scope>NUCLEOTIDE SEQUENCE [LARGE SCALE GENOMIC DNA]</scope>
    <source>
        <strain evidence="2">DSM 13965</strain>
    </source>
</reference>
<dbReference type="RefSeq" id="WP_006904950.1">
    <property type="nucleotide sequence ID" value="NZ_JH976536.1"/>
</dbReference>
<dbReference type="EMBL" id="AENY02000005">
    <property type="protein sequence ID" value="EKP93657.1"/>
    <property type="molecule type" value="Genomic_DNA"/>
</dbReference>
<proteinExistence type="predicted"/>
<evidence type="ECO:0000313" key="3">
    <source>
        <dbReference type="Proteomes" id="UP000005710"/>
    </source>
</evidence>
<sequence length="244" mass="25626">MRGFWLGFTCGLLVAALVTAAGIQHLVRRGLTVEVEAGPLAAAAEAAVQEAVRRQLPAVMNPLKEQLPAAIAAQLASRLREAGIIVYGVRLELPPEAAAALERHLEEELRRQLGAQLDPQQLAAWSGPWSRQLGRQLVDGLATRLAQQPVPVRPVNRLPLAIPVYIRLNTGSPPPAYGGAEPAAPAGRRSPGDTRVREASPAPPASRPWSSWSWSLAPGSTPQGGTPALMVGAAAPAGGPQPLR</sequence>
<evidence type="ECO:0000256" key="1">
    <source>
        <dbReference type="SAM" id="MobiDB-lite"/>
    </source>
</evidence>
<gene>
    <name evidence="2" type="ORF">ThesuDRAFT_00252</name>
</gene>
<accession>K6PLB6</accession>
<dbReference type="Proteomes" id="UP000005710">
    <property type="component" value="Unassembled WGS sequence"/>
</dbReference>
<dbReference type="HOGENOM" id="CLU_1137592_0_0_9"/>
<dbReference type="STRING" id="867903.ThesuDRAFT_00252"/>
<feature type="compositionally biased region" description="Low complexity" evidence="1">
    <location>
        <begin position="232"/>
        <end position="244"/>
    </location>
</feature>
<reference evidence="2" key="2">
    <citation type="submission" date="2012-10" db="EMBL/GenBank/DDBJ databases">
        <title>Improved high-quality draft of Thermaerobacter subterraneus C21, DSM 13965.</title>
        <authorList>
            <consortium name="DOE Joint Genome Institute"/>
            <person name="Eisen J."/>
            <person name="Huntemann M."/>
            <person name="Wei C.-L."/>
            <person name="Han J."/>
            <person name="Detter J.C."/>
            <person name="Han C."/>
            <person name="Tapia R."/>
            <person name="Chen A."/>
            <person name="Kyrpides N."/>
            <person name="Mavromatis K."/>
            <person name="Markowitz V."/>
            <person name="Szeto E."/>
            <person name="Ivanova N."/>
            <person name="Mikhailova N."/>
            <person name="Ovchinnikova G."/>
            <person name="Pagani I."/>
            <person name="Pati A."/>
            <person name="Goodwin L."/>
            <person name="Nordberg H.P."/>
            <person name="Cantor M.N."/>
            <person name="Hua S.X."/>
            <person name="Woyke T."/>
            <person name="Eisen J."/>
            <person name="Klenk H.-P."/>
        </authorList>
    </citation>
    <scope>NUCLEOTIDE SEQUENCE [LARGE SCALE GENOMIC DNA]</scope>
    <source>
        <strain evidence="2">DSM 13965</strain>
    </source>
</reference>
<comment type="caution">
    <text evidence="2">The sequence shown here is derived from an EMBL/GenBank/DDBJ whole genome shotgun (WGS) entry which is preliminary data.</text>
</comment>